<keyword evidence="2" id="KW-0964">Secreted</keyword>
<feature type="disulfide bond" evidence="5">
    <location>
        <begin position="20"/>
        <end position="126"/>
    </location>
</feature>
<comment type="subcellular location">
    <subcellularLocation>
        <location evidence="1">Secreted</location>
    </subcellularLocation>
</comment>
<evidence type="ECO:0000313" key="9">
    <source>
        <dbReference type="WBParaSite" id="MBELARI_LOCUS2243"/>
    </source>
</evidence>
<dbReference type="Gene3D" id="2.40.50.120">
    <property type="match status" value="1"/>
</dbReference>
<keyword evidence="6" id="KW-0732">Signal</keyword>
<protein>
    <submittedName>
        <fullName evidence="9">NTR domain-containing protein</fullName>
    </submittedName>
</protein>
<feature type="chain" id="PRO_5041960264" evidence="6">
    <location>
        <begin position="18"/>
        <end position="157"/>
    </location>
</feature>
<dbReference type="GO" id="GO:0005615">
    <property type="term" value="C:extracellular space"/>
    <property type="evidence" value="ECO:0007669"/>
    <property type="project" value="TreeGrafter"/>
</dbReference>
<dbReference type="PANTHER" id="PTHR11844">
    <property type="entry name" value="METALLOPROTEASE INHIBITOR"/>
    <property type="match status" value="1"/>
</dbReference>
<dbReference type="PANTHER" id="PTHR11844:SF25">
    <property type="entry name" value="NTR DOMAIN-CONTAINING PROTEIN"/>
    <property type="match status" value="1"/>
</dbReference>
<dbReference type="GO" id="GO:0008191">
    <property type="term" value="F:metalloendopeptidase inhibitor activity"/>
    <property type="evidence" value="ECO:0007669"/>
    <property type="project" value="InterPro"/>
</dbReference>
<name>A0AAF3F5S3_9BILA</name>
<feature type="binding site" evidence="4">
    <location>
        <position position="18"/>
    </location>
    <ligand>
        <name>Zn(2+)</name>
        <dbReference type="ChEBI" id="CHEBI:29105"/>
        <note>ligand shared with metalloproteinase partner</note>
    </ligand>
</feature>
<proteinExistence type="predicted"/>
<keyword evidence="3 5" id="KW-1015">Disulfide bond</keyword>
<feature type="signal peptide" evidence="6">
    <location>
        <begin position="1"/>
        <end position="17"/>
    </location>
</feature>
<feature type="disulfide bond" evidence="5">
    <location>
        <begin position="18"/>
        <end position="97"/>
    </location>
</feature>
<evidence type="ECO:0000256" key="5">
    <source>
        <dbReference type="PIRSR" id="PIRSR601820-3"/>
    </source>
</evidence>
<dbReference type="GO" id="GO:0031012">
    <property type="term" value="C:extracellular matrix"/>
    <property type="evidence" value="ECO:0007669"/>
    <property type="project" value="TreeGrafter"/>
</dbReference>
<evidence type="ECO:0000256" key="3">
    <source>
        <dbReference type="ARBA" id="ARBA00023157"/>
    </source>
</evidence>
<evidence type="ECO:0000256" key="6">
    <source>
        <dbReference type="SAM" id="SignalP"/>
    </source>
</evidence>
<reference evidence="9" key="1">
    <citation type="submission" date="2024-02" db="UniProtKB">
        <authorList>
            <consortium name="WormBaseParasite"/>
        </authorList>
    </citation>
    <scope>IDENTIFICATION</scope>
</reference>
<dbReference type="InterPro" id="IPR008993">
    <property type="entry name" value="TIMP-like_OB-fold"/>
</dbReference>
<evidence type="ECO:0000256" key="1">
    <source>
        <dbReference type="ARBA" id="ARBA00004613"/>
    </source>
</evidence>
<dbReference type="InterPro" id="IPR001134">
    <property type="entry name" value="Netrin_domain"/>
</dbReference>
<dbReference type="AlphaFoldDB" id="A0AAF3F5S3"/>
<keyword evidence="8" id="KW-1185">Reference proteome</keyword>
<keyword evidence="4" id="KW-0479">Metal-binding</keyword>
<dbReference type="SMART" id="SM00206">
    <property type="entry name" value="NTR"/>
    <property type="match status" value="1"/>
</dbReference>
<dbReference type="SUPFAM" id="SSF50242">
    <property type="entry name" value="TIMP-like"/>
    <property type="match status" value="1"/>
</dbReference>
<dbReference type="Pfam" id="PF00965">
    <property type="entry name" value="TIMP"/>
    <property type="match status" value="1"/>
</dbReference>
<dbReference type="Proteomes" id="UP000887575">
    <property type="component" value="Unassembled WGS sequence"/>
</dbReference>
<dbReference type="InterPro" id="IPR001820">
    <property type="entry name" value="TIMP"/>
</dbReference>
<dbReference type="GO" id="GO:0046872">
    <property type="term" value="F:metal ion binding"/>
    <property type="evidence" value="ECO:0007669"/>
    <property type="project" value="UniProtKB-KW"/>
</dbReference>
<evidence type="ECO:0000256" key="4">
    <source>
        <dbReference type="PIRSR" id="PIRSR601820-1"/>
    </source>
</evidence>
<keyword evidence="4" id="KW-0862">Zinc</keyword>
<dbReference type="GO" id="GO:0051045">
    <property type="term" value="P:negative regulation of membrane protein ectodomain proteolysis"/>
    <property type="evidence" value="ECO:0007669"/>
    <property type="project" value="TreeGrafter"/>
</dbReference>
<dbReference type="WBParaSite" id="MBELARI_LOCUS2243">
    <property type="protein sequence ID" value="MBELARI_LOCUS2243"/>
    <property type="gene ID" value="MBELARI_LOCUS2243"/>
</dbReference>
<dbReference type="PROSITE" id="PS50189">
    <property type="entry name" value="NTR"/>
    <property type="match status" value="1"/>
</dbReference>
<feature type="domain" description="NTR" evidence="7">
    <location>
        <begin position="18"/>
        <end position="157"/>
    </location>
</feature>
<evidence type="ECO:0000259" key="7">
    <source>
        <dbReference type="PROSITE" id="PS50189"/>
    </source>
</evidence>
<accession>A0AAF3F5S3</accession>
<evidence type="ECO:0000256" key="2">
    <source>
        <dbReference type="ARBA" id="ARBA00022525"/>
    </source>
</evidence>
<dbReference type="GO" id="GO:0002020">
    <property type="term" value="F:protease binding"/>
    <property type="evidence" value="ECO:0007669"/>
    <property type="project" value="TreeGrafter"/>
</dbReference>
<evidence type="ECO:0000313" key="8">
    <source>
        <dbReference type="Proteomes" id="UP000887575"/>
    </source>
</evidence>
<organism evidence="8 9">
    <name type="scientific">Mesorhabditis belari</name>
    <dbReference type="NCBI Taxonomy" id="2138241"/>
    <lineage>
        <taxon>Eukaryota</taxon>
        <taxon>Metazoa</taxon>
        <taxon>Ecdysozoa</taxon>
        <taxon>Nematoda</taxon>
        <taxon>Chromadorea</taxon>
        <taxon>Rhabditida</taxon>
        <taxon>Rhabditina</taxon>
        <taxon>Rhabditomorpha</taxon>
        <taxon>Rhabditoidea</taxon>
        <taxon>Rhabditidae</taxon>
        <taxon>Mesorhabditinae</taxon>
        <taxon>Mesorhabditis</taxon>
    </lineage>
</organism>
<sequence length="157" mass="18110">MLSFLVLSTIFLPVVYGCSCYWSPPQKQFCDADWVSHVRIRSSKILSDQSSKEGRLLVFDQLSDRVFDVEHIEVFKRPSNLTALPNTLSTKLYESLCGLNLNLANKDEQFLLAGRLVDKQLRFDLCSQVAPSDYYPKNYRWEAYPSDFPETLRAIKC</sequence>